<evidence type="ECO:0000313" key="21">
    <source>
        <dbReference type="Proteomes" id="UP000321201"/>
    </source>
</evidence>
<evidence type="ECO:0000256" key="2">
    <source>
        <dbReference type="ARBA" id="ARBA00004651"/>
    </source>
</evidence>
<evidence type="ECO:0000256" key="10">
    <source>
        <dbReference type="ARBA" id="ARBA00022679"/>
    </source>
</evidence>
<evidence type="ECO:0000256" key="14">
    <source>
        <dbReference type="ARBA" id="ARBA00023098"/>
    </source>
</evidence>
<gene>
    <name evidence="20" type="ORF">FR698_00715</name>
</gene>
<dbReference type="PANTHER" id="PTHR46382:SF1">
    <property type="entry name" value="PHOSPHATIDATE CYTIDYLYLTRANSFERASE"/>
    <property type="match status" value="1"/>
</dbReference>
<evidence type="ECO:0000256" key="17">
    <source>
        <dbReference type="ARBA" id="ARBA00023264"/>
    </source>
</evidence>
<dbReference type="InterPro" id="IPR000374">
    <property type="entry name" value="PC_trans"/>
</dbReference>
<sequence length="277" mass="28566">MLRSRILTALALLVLFLGALFFLPVAGWAALMAVAVGLAAWEWGGLARTTGATRLVYSLCAGVSVALFGWTSAGQTPWVAWSLFIAATLFWFVGVPAWFARGRPPLVPSGLLAAGLLVLVPAGAAAVALRSPSPTGLLLVLAAVWIADTAAYFVGRRWGRRKLAPAISPSKTWEGLIGALVAVAGFGALVSAQAEEAVGKDGFWNHPLWITLGLVVLAAVSVVGDLFESAIKRHAGVKDSGTLLPGHGGVLDRVDSLTAALPVAALLVMVTRGMGGA</sequence>
<dbReference type="InParanoid" id="A0A5C7EX35"/>
<dbReference type="GO" id="GO:0004605">
    <property type="term" value="F:phosphatidate cytidylyltransferase activity"/>
    <property type="evidence" value="ECO:0007669"/>
    <property type="project" value="UniProtKB-EC"/>
</dbReference>
<keyword evidence="10 18" id="KW-0808">Transferase</keyword>
<evidence type="ECO:0000256" key="13">
    <source>
        <dbReference type="ARBA" id="ARBA00022989"/>
    </source>
</evidence>
<dbReference type="FunCoup" id="A0A5C7EX35">
    <property type="interactions" value="431"/>
</dbReference>
<feature type="transmembrane region" description="Helical" evidence="19">
    <location>
        <begin position="111"/>
        <end position="129"/>
    </location>
</feature>
<evidence type="ECO:0000256" key="7">
    <source>
        <dbReference type="ARBA" id="ARBA00019373"/>
    </source>
</evidence>
<protein>
    <recommendedName>
        <fullName evidence="7 18">Phosphatidate cytidylyltransferase</fullName>
        <ecNumber evidence="6 18">2.7.7.41</ecNumber>
    </recommendedName>
</protein>
<dbReference type="OrthoDB" id="5290710at2"/>
<evidence type="ECO:0000256" key="6">
    <source>
        <dbReference type="ARBA" id="ARBA00012487"/>
    </source>
</evidence>
<keyword evidence="11 18" id="KW-0812">Transmembrane</keyword>
<dbReference type="PROSITE" id="PS01315">
    <property type="entry name" value="CDS"/>
    <property type="match status" value="1"/>
</dbReference>
<evidence type="ECO:0000256" key="4">
    <source>
        <dbReference type="ARBA" id="ARBA00005189"/>
    </source>
</evidence>
<feature type="transmembrane region" description="Helical" evidence="19">
    <location>
        <begin position="206"/>
        <end position="227"/>
    </location>
</feature>
<reference evidence="20 21" key="1">
    <citation type="submission" date="2019-08" db="EMBL/GenBank/DDBJ databases">
        <title>Pelomicrobium methylotrophicum gen. nov., sp. nov. a moderately thermophilic, facultatively anaerobic, lithoautotrophic and methylotrophic bacterium isolated from a terrestrial mud volcano.</title>
        <authorList>
            <person name="Slobodkina G.B."/>
            <person name="Merkel A.Y."/>
            <person name="Slobodkin A.I."/>
        </authorList>
    </citation>
    <scope>NUCLEOTIDE SEQUENCE [LARGE SCALE GENOMIC DNA]</scope>
    <source>
        <strain evidence="20 21">SM250</strain>
    </source>
</reference>
<comment type="similarity">
    <text evidence="5 18">Belongs to the CDS family.</text>
</comment>
<feature type="transmembrane region" description="Helical" evidence="19">
    <location>
        <begin position="78"/>
        <end position="99"/>
    </location>
</feature>
<comment type="subcellular location">
    <subcellularLocation>
        <location evidence="2">Cell membrane</location>
        <topology evidence="2">Multi-pass membrane protein</topology>
    </subcellularLocation>
</comment>
<dbReference type="GO" id="GO:0016024">
    <property type="term" value="P:CDP-diacylglycerol biosynthetic process"/>
    <property type="evidence" value="ECO:0007669"/>
    <property type="project" value="UniProtKB-UniPathway"/>
</dbReference>
<evidence type="ECO:0000256" key="12">
    <source>
        <dbReference type="ARBA" id="ARBA00022695"/>
    </source>
</evidence>
<evidence type="ECO:0000256" key="1">
    <source>
        <dbReference type="ARBA" id="ARBA00001698"/>
    </source>
</evidence>
<evidence type="ECO:0000256" key="18">
    <source>
        <dbReference type="RuleBase" id="RU003938"/>
    </source>
</evidence>
<keyword evidence="17" id="KW-1208">Phospholipid metabolism</keyword>
<keyword evidence="9" id="KW-0444">Lipid biosynthesis</keyword>
<name>A0A5C7EX35_9PROT</name>
<evidence type="ECO:0000256" key="8">
    <source>
        <dbReference type="ARBA" id="ARBA00022475"/>
    </source>
</evidence>
<dbReference type="Proteomes" id="UP000321201">
    <property type="component" value="Unassembled WGS sequence"/>
</dbReference>
<evidence type="ECO:0000256" key="5">
    <source>
        <dbReference type="ARBA" id="ARBA00010185"/>
    </source>
</evidence>
<comment type="caution">
    <text evidence="20">The sequence shown here is derived from an EMBL/GenBank/DDBJ whole genome shotgun (WGS) entry which is preliminary data.</text>
</comment>
<evidence type="ECO:0000256" key="19">
    <source>
        <dbReference type="SAM" id="Phobius"/>
    </source>
</evidence>
<dbReference type="EMBL" id="VPFL01000001">
    <property type="protein sequence ID" value="TXF13669.1"/>
    <property type="molecule type" value="Genomic_DNA"/>
</dbReference>
<organism evidence="20 21">
    <name type="scientific">Pelomicrobium methylotrophicum</name>
    <dbReference type="NCBI Taxonomy" id="2602750"/>
    <lineage>
        <taxon>Bacteria</taxon>
        <taxon>Pseudomonadati</taxon>
        <taxon>Pseudomonadota</taxon>
        <taxon>Hydrogenophilia</taxon>
        <taxon>Hydrogenophilia incertae sedis</taxon>
        <taxon>Pelomicrobium</taxon>
    </lineage>
</organism>
<keyword evidence="13 19" id="KW-1133">Transmembrane helix</keyword>
<dbReference type="EC" id="2.7.7.41" evidence="6 18"/>
<keyword evidence="16" id="KW-0594">Phospholipid biosynthesis</keyword>
<dbReference type="GO" id="GO:0005886">
    <property type="term" value="C:plasma membrane"/>
    <property type="evidence" value="ECO:0007669"/>
    <property type="project" value="UniProtKB-SubCell"/>
</dbReference>
<comment type="catalytic activity">
    <reaction evidence="1 18">
        <text>a 1,2-diacyl-sn-glycero-3-phosphate + CTP + H(+) = a CDP-1,2-diacyl-sn-glycerol + diphosphate</text>
        <dbReference type="Rhea" id="RHEA:16229"/>
        <dbReference type="ChEBI" id="CHEBI:15378"/>
        <dbReference type="ChEBI" id="CHEBI:33019"/>
        <dbReference type="ChEBI" id="CHEBI:37563"/>
        <dbReference type="ChEBI" id="CHEBI:58332"/>
        <dbReference type="ChEBI" id="CHEBI:58608"/>
        <dbReference type="EC" id="2.7.7.41"/>
    </reaction>
</comment>
<evidence type="ECO:0000256" key="15">
    <source>
        <dbReference type="ARBA" id="ARBA00023136"/>
    </source>
</evidence>
<evidence type="ECO:0000256" key="3">
    <source>
        <dbReference type="ARBA" id="ARBA00005119"/>
    </source>
</evidence>
<comment type="pathway">
    <text evidence="3 18">Phospholipid metabolism; CDP-diacylglycerol biosynthesis; CDP-diacylglycerol from sn-glycerol 3-phosphate: step 3/3.</text>
</comment>
<comment type="pathway">
    <text evidence="4">Lipid metabolism.</text>
</comment>
<evidence type="ECO:0000256" key="9">
    <source>
        <dbReference type="ARBA" id="ARBA00022516"/>
    </source>
</evidence>
<proteinExistence type="inferred from homology"/>
<keyword evidence="8" id="KW-1003">Cell membrane</keyword>
<dbReference type="PANTHER" id="PTHR46382">
    <property type="entry name" value="PHOSPHATIDATE CYTIDYLYLTRANSFERASE"/>
    <property type="match status" value="1"/>
</dbReference>
<keyword evidence="15 19" id="KW-0472">Membrane</keyword>
<dbReference type="Pfam" id="PF01148">
    <property type="entry name" value="CTP_transf_1"/>
    <property type="match status" value="1"/>
</dbReference>
<keyword evidence="12 18" id="KW-0548">Nucleotidyltransferase</keyword>
<evidence type="ECO:0000256" key="11">
    <source>
        <dbReference type="ARBA" id="ARBA00022692"/>
    </source>
</evidence>
<keyword evidence="14" id="KW-0443">Lipid metabolism</keyword>
<keyword evidence="21" id="KW-1185">Reference proteome</keyword>
<dbReference type="RefSeq" id="WP_147798255.1">
    <property type="nucleotide sequence ID" value="NZ_VPFL01000001.1"/>
</dbReference>
<dbReference type="UniPathway" id="UPA00557">
    <property type="reaction ID" value="UER00614"/>
</dbReference>
<evidence type="ECO:0000313" key="20">
    <source>
        <dbReference type="EMBL" id="TXF13669.1"/>
    </source>
</evidence>
<accession>A0A5C7EX35</accession>
<evidence type="ECO:0000256" key="16">
    <source>
        <dbReference type="ARBA" id="ARBA00023209"/>
    </source>
</evidence>
<dbReference type="AlphaFoldDB" id="A0A5C7EX35"/>
<feature type="transmembrane region" description="Helical" evidence="19">
    <location>
        <begin position="135"/>
        <end position="154"/>
    </location>
</feature>
<feature type="transmembrane region" description="Helical" evidence="19">
    <location>
        <begin position="175"/>
        <end position="194"/>
    </location>
</feature>